<dbReference type="AlphaFoldDB" id="A0A1N7ATP1"/>
<evidence type="ECO:0000256" key="1">
    <source>
        <dbReference type="ARBA" id="ARBA00022729"/>
    </source>
</evidence>
<protein>
    <submittedName>
        <fullName evidence="4">Phospholipase/Carboxylesterase</fullName>
    </submittedName>
</protein>
<gene>
    <name evidence="4" type="ORF">SAMN05421797_1157</name>
</gene>
<dbReference type="InterPro" id="IPR050955">
    <property type="entry name" value="Plant_Biomass_Hydrol_Est"/>
</dbReference>
<reference evidence="5" key="1">
    <citation type="submission" date="2017-01" db="EMBL/GenBank/DDBJ databases">
        <authorList>
            <person name="Varghese N."/>
            <person name="Submissions S."/>
        </authorList>
    </citation>
    <scope>NUCLEOTIDE SEQUENCE [LARGE SCALE GENOMIC DNA]</scope>
    <source>
        <strain evidence="5">DSM 15366</strain>
    </source>
</reference>
<keyword evidence="5" id="KW-1185">Reference proteome</keyword>
<dbReference type="Gene3D" id="3.40.50.1820">
    <property type="entry name" value="alpha/beta hydrolase"/>
    <property type="match status" value="1"/>
</dbReference>
<evidence type="ECO:0000313" key="4">
    <source>
        <dbReference type="EMBL" id="SIR42383.1"/>
    </source>
</evidence>
<evidence type="ECO:0000313" key="5">
    <source>
        <dbReference type="Proteomes" id="UP000186953"/>
    </source>
</evidence>
<name>A0A1N7ATP1_9FLAO</name>
<dbReference type="RefSeq" id="WP_076551484.1">
    <property type="nucleotide sequence ID" value="NZ_FTMA01000015.1"/>
</dbReference>
<dbReference type="PANTHER" id="PTHR43037:SF1">
    <property type="entry name" value="BLL1128 PROTEIN"/>
    <property type="match status" value="1"/>
</dbReference>
<dbReference type="Pfam" id="PF02230">
    <property type="entry name" value="Abhydrolase_2"/>
    <property type="match status" value="1"/>
</dbReference>
<organism evidence="4 5">
    <name type="scientific">Maribacter ulvicola</name>
    <dbReference type="NCBI Taxonomy" id="228959"/>
    <lineage>
        <taxon>Bacteria</taxon>
        <taxon>Pseudomonadati</taxon>
        <taxon>Bacteroidota</taxon>
        <taxon>Flavobacteriia</taxon>
        <taxon>Flavobacteriales</taxon>
        <taxon>Flavobacteriaceae</taxon>
        <taxon>Maribacter</taxon>
    </lineage>
</organism>
<feature type="domain" description="Phospholipase/carboxylesterase/thioesterase" evidence="3">
    <location>
        <begin position="52"/>
        <end position="243"/>
    </location>
</feature>
<dbReference type="EMBL" id="FTMA01000015">
    <property type="protein sequence ID" value="SIR42383.1"/>
    <property type="molecule type" value="Genomic_DNA"/>
</dbReference>
<dbReference type="STRING" id="228959.SAMN05421797_1157"/>
<dbReference type="SUPFAM" id="SSF53474">
    <property type="entry name" value="alpha/beta-Hydrolases"/>
    <property type="match status" value="1"/>
</dbReference>
<dbReference type="GO" id="GO:0016787">
    <property type="term" value="F:hydrolase activity"/>
    <property type="evidence" value="ECO:0007669"/>
    <property type="project" value="InterPro"/>
</dbReference>
<dbReference type="OrthoDB" id="9764953at2"/>
<dbReference type="InterPro" id="IPR003140">
    <property type="entry name" value="PLipase/COase/thioEstase"/>
</dbReference>
<dbReference type="PANTHER" id="PTHR43037">
    <property type="entry name" value="UNNAMED PRODUCT-RELATED"/>
    <property type="match status" value="1"/>
</dbReference>
<sequence length="264" mass="30151">MNNKHFLFLALWVICNFITSAQDLDLFEKKELIAAEDTLQYRILYPENFDTNKAYPLVLFLHGAGERGNDNEKQLIHGSAMFLDQNNRREFPAIVIMPQCAADDYWAQVEVDRSNYPVQLNFQFKKGPTKAMGLVLHLLDDFQNKKIVNKNQIYVMGLSMGGMGTYELLARNPDRFAAAISICGAGDPKYVSNYAKKIPIWAFHGAKDNVVAPLHTMEMVTALLHKEAFPRLTLYDYANHNSWDPAFAEPELLPWLFSNTLNKK</sequence>
<dbReference type="Proteomes" id="UP000186953">
    <property type="component" value="Unassembled WGS sequence"/>
</dbReference>
<feature type="chain" id="PRO_5012839814" evidence="2">
    <location>
        <begin position="22"/>
        <end position="264"/>
    </location>
</feature>
<accession>A0A1N7ATP1</accession>
<keyword evidence="1 2" id="KW-0732">Signal</keyword>
<dbReference type="InterPro" id="IPR029058">
    <property type="entry name" value="AB_hydrolase_fold"/>
</dbReference>
<evidence type="ECO:0000256" key="2">
    <source>
        <dbReference type="SAM" id="SignalP"/>
    </source>
</evidence>
<evidence type="ECO:0000259" key="3">
    <source>
        <dbReference type="Pfam" id="PF02230"/>
    </source>
</evidence>
<feature type="signal peptide" evidence="2">
    <location>
        <begin position="1"/>
        <end position="21"/>
    </location>
</feature>
<proteinExistence type="predicted"/>